<evidence type="ECO:0000313" key="2">
    <source>
        <dbReference type="Proteomes" id="UP001153332"/>
    </source>
</evidence>
<accession>A0ACC2JMI3</accession>
<keyword evidence="2" id="KW-1185">Reference proteome</keyword>
<dbReference type="EMBL" id="JAPUUL010001067">
    <property type="protein sequence ID" value="KAJ8128442.1"/>
    <property type="molecule type" value="Genomic_DNA"/>
</dbReference>
<reference evidence="1" key="1">
    <citation type="submission" date="2022-12" db="EMBL/GenBank/DDBJ databases">
        <title>Genome Sequence of Lasiodiplodia mahajangana.</title>
        <authorList>
            <person name="Buettner E."/>
        </authorList>
    </citation>
    <scope>NUCLEOTIDE SEQUENCE</scope>
    <source>
        <strain evidence="1">VT137</strain>
    </source>
</reference>
<sequence length="328" mass="36595">MAPIYHDRSVNLPTQTDPPIPPHDTFQPLSCQNGIDTHNTNLPLPSIQLPHRISAYNKWGLKGLSTFYYCGESEKDRLYAVKIQHFASRAETPIGPRPGLFLHGGPSTSSPIVAASGEELLSPNEYVSRGPNTDLILLGSRDPSDGSDASSSLLRARITHNGMVAFTFQAQVSTQQDLHHELFSWIEIPKKSEPGFKRGGFKLARHPLKAQQGRVNRDPLSPERFWPSHDIRNEGEILATLSYGRFWQIKSQVKMFTIQFTSEATLSNIDDTLGRSILTTAAHLYQMKLVGMASPLGLEAAERRRTLHVYKSLSSNPARRQWATPFTT</sequence>
<dbReference type="Proteomes" id="UP001153332">
    <property type="component" value="Unassembled WGS sequence"/>
</dbReference>
<protein>
    <submittedName>
        <fullName evidence="1">Uncharacterized protein</fullName>
    </submittedName>
</protein>
<gene>
    <name evidence="1" type="ORF">O1611_g5191</name>
</gene>
<evidence type="ECO:0000313" key="1">
    <source>
        <dbReference type="EMBL" id="KAJ8128442.1"/>
    </source>
</evidence>
<comment type="caution">
    <text evidence="1">The sequence shown here is derived from an EMBL/GenBank/DDBJ whole genome shotgun (WGS) entry which is preliminary data.</text>
</comment>
<proteinExistence type="predicted"/>
<name>A0ACC2JMI3_9PEZI</name>
<organism evidence="1 2">
    <name type="scientific">Lasiodiplodia mahajangana</name>
    <dbReference type="NCBI Taxonomy" id="1108764"/>
    <lineage>
        <taxon>Eukaryota</taxon>
        <taxon>Fungi</taxon>
        <taxon>Dikarya</taxon>
        <taxon>Ascomycota</taxon>
        <taxon>Pezizomycotina</taxon>
        <taxon>Dothideomycetes</taxon>
        <taxon>Dothideomycetes incertae sedis</taxon>
        <taxon>Botryosphaeriales</taxon>
        <taxon>Botryosphaeriaceae</taxon>
        <taxon>Lasiodiplodia</taxon>
    </lineage>
</organism>